<name>A0ACB7XDY1_9ERIC</name>
<evidence type="ECO:0000313" key="1">
    <source>
        <dbReference type="EMBL" id="KAH7838808.1"/>
    </source>
</evidence>
<comment type="caution">
    <text evidence="1">The sequence shown here is derived from an EMBL/GenBank/DDBJ whole genome shotgun (WGS) entry which is preliminary data.</text>
</comment>
<keyword evidence="2" id="KW-1185">Reference proteome</keyword>
<evidence type="ECO:0000313" key="2">
    <source>
        <dbReference type="Proteomes" id="UP000828048"/>
    </source>
</evidence>
<dbReference type="Proteomes" id="UP000828048">
    <property type="component" value="Chromosome 6"/>
</dbReference>
<protein>
    <submittedName>
        <fullName evidence="1">Uncharacterized protein</fullName>
    </submittedName>
</protein>
<sequence length="120" mass="13179">MESNSLSKPTSEFQENTQAEDKAEEISVSLLRIKTPSRLSSVGEFNDDEGGDTCTTPTSLDRRIPVVPPCPPAPRKPKSVKRKAANSRRILLDYSSEVESLFPVCVVADFGGKIKKARQD</sequence>
<organism evidence="1 2">
    <name type="scientific">Vaccinium darrowii</name>
    <dbReference type="NCBI Taxonomy" id="229202"/>
    <lineage>
        <taxon>Eukaryota</taxon>
        <taxon>Viridiplantae</taxon>
        <taxon>Streptophyta</taxon>
        <taxon>Embryophyta</taxon>
        <taxon>Tracheophyta</taxon>
        <taxon>Spermatophyta</taxon>
        <taxon>Magnoliopsida</taxon>
        <taxon>eudicotyledons</taxon>
        <taxon>Gunneridae</taxon>
        <taxon>Pentapetalae</taxon>
        <taxon>asterids</taxon>
        <taxon>Ericales</taxon>
        <taxon>Ericaceae</taxon>
        <taxon>Vaccinioideae</taxon>
        <taxon>Vaccinieae</taxon>
        <taxon>Vaccinium</taxon>
    </lineage>
</organism>
<gene>
    <name evidence="1" type="ORF">Vadar_031436</name>
</gene>
<accession>A0ACB7XDY1</accession>
<proteinExistence type="predicted"/>
<reference evidence="1 2" key="1">
    <citation type="journal article" date="2021" name="Hortic Res">
        <title>High-quality reference genome and annotation aids understanding of berry development for evergreen blueberry (Vaccinium darrowii).</title>
        <authorList>
            <person name="Yu J."/>
            <person name="Hulse-Kemp A.M."/>
            <person name="Babiker E."/>
            <person name="Staton M."/>
        </authorList>
    </citation>
    <scope>NUCLEOTIDE SEQUENCE [LARGE SCALE GENOMIC DNA]</scope>
    <source>
        <strain evidence="2">cv. NJ 8807/NJ 8810</strain>
        <tissue evidence="1">Young leaf</tissue>
    </source>
</reference>
<dbReference type="EMBL" id="CM037156">
    <property type="protein sequence ID" value="KAH7838808.1"/>
    <property type="molecule type" value="Genomic_DNA"/>
</dbReference>